<dbReference type="PROSITE" id="PS51747">
    <property type="entry name" value="CYT_DCMP_DEAMINASES_2"/>
    <property type="match status" value="1"/>
</dbReference>
<accession>S5MAD1</accession>
<dbReference type="InterPro" id="IPR002125">
    <property type="entry name" value="CMP_dCMP_dom"/>
</dbReference>
<dbReference type="PANTHER" id="PTHR11079:SF202">
    <property type="entry name" value="TRNA-SPECIFIC ADENOSINE DEAMINASE"/>
    <property type="match status" value="1"/>
</dbReference>
<evidence type="ECO:0000313" key="5">
    <source>
        <dbReference type="Proteomes" id="UP000014984"/>
    </source>
</evidence>
<name>S5MAD1_9MOLU</name>
<dbReference type="InterPro" id="IPR016193">
    <property type="entry name" value="Cytidine_deaminase-like"/>
</dbReference>
<dbReference type="PANTHER" id="PTHR11079">
    <property type="entry name" value="CYTOSINE DEAMINASE FAMILY MEMBER"/>
    <property type="match status" value="1"/>
</dbReference>
<feature type="domain" description="CMP/dCMP-type deaminase" evidence="3">
    <location>
        <begin position="37"/>
        <end position="148"/>
    </location>
</feature>
<keyword evidence="5" id="KW-1185">Reference proteome</keyword>
<keyword evidence="1" id="KW-0479">Metal-binding</keyword>
<dbReference type="GO" id="GO:0008270">
    <property type="term" value="F:zinc ion binding"/>
    <property type="evidence" value="ECO:0007669"/>
    <property type="project" value="InterPro"/>
</dbReference>
<dbReference type="GO" id="GO:0052717">
    <property type="term" value="F:tRNA-specific adenosine-34 deaminase activity"/>
    <property type="evidence" value="ECO:0007669"/>
    <property type="project" value="TreeGrafter"/>
</dbReference>
<dbReference type="CDD" id="cd01285">
    <property type="entry name" value="nucleoside_deaminase"/>
    <property type="match status" value="1"/>
</dbReference>
<dbReference type="InterPro" id="IPR016192">
    <property type="entry name" value="APOBEC/CMP_deaminase_Zn-bd"/>
</dbReference>
<dbReference type="GO" id="GO:0002100">
    <property type="term" value="P:tRNA wobble adenosine to inosine editing"/>
    <property type="evidence" value="ECO:0007669"/>
    <property type="project" value="TreeGrafter"/>
</dbReference>
<proteinExistence type="predicted"/>
<dbReference type="SUPFAM" id="SSF53927">
    <property type="entry name" value="Cytidine deaminase-like"/>
    <property type="match status" value="1"/>
</dbReference>
<evidence type="ECO:0000259" key="3">
    <source>
        <dbReference type="PROSITE" id="PS51747"/>
    </source>
</evidence>
<dbReference type="PATRIC" id="fig|1276220.3.peg.6"/>
<keyword evidence="2" id="KW-0862">Zinc</keyword>
<evidence type="ECO:0000256" key="1">
    <source>
        <dbReference type="ARBA" id="ARBA00022723"/>
    </source>
</evidence>
<organism evidence="4 5">
    <name type="scientific">Spiroplasma taiwanense CT-1</name>
    <dbReference type="NCBI Taxonomy" id="1276220"/>
    <lineage>
        <taxon>Bacteria</taxon>
        <taxon>Bacillati</taxon>
        <taxon>Mycoplasmatota</taxon>
        <taxon>Mollicutes</taxon>
        <taxon>Entomoplasmatales</taxon>
        <taxon>Spiroplasmataceae</taxon>
        <taxon>Spiroplasma</taxon>
    </lineage>
</organism>
<dbReference type="eggNOG" id="COG0590">
    <property type="taxonomic scope" value="Bacteria"/>
</dbReference>
<dbReference type="HOGENOM" id="CLU_025810_4_0_14"/>
<evidence type="ECO:0000313" key="4">
    <source>
        <dbReference type="EMBL" id="AGR40703.1"/>
    </source>
</evidence>
<dbReference type="EMBL" id="CP005074">
    <property type="protein sequence ID" value="AGR40703.1"/>
    <property type="molecule type" value="Genomic_DNA"/>
</dbReference>
<dbReference type="PROSITE" id="PS00903">
    <property type="entry name" value="CYT_DCMP_DEAMINASES_1"/>
    <property type="match status" value="1"/>
</dbReference>
<dbReference type="Pfam" id="PF00383">
    <property type="entry name" value="dCMP_cyt_deam_1"/>
    <property type="match status" value="1"/>
</dbReference>
<dbReference type="Gene3D" id="3.40.140.10">
    <property type="entry name" value="Cytidine Deaminase, domain 2"/>
    <property type="match status" value="1"/>
</dbReference>
<reference evidence="4 5" key="1">
    <citation type="journal article" date="2013" name="Genome Biol. Evol.">
        <title>Comparison of metabolic capacities and inference of gene content evolution in mosquito-associated Spiroplasma diminutum and S. taiwanense.</title>
        <authorList>
            <person name="Lo W.S."/>
            <person name="Ku C."/>
            <person name="Chen L.L."/>
            <person name="Chang T.H."/>
            <person name="Kuo C.H."/>
        </authorList>
    </citation>
    <scope>NUCLEOTIDE SEQUENCE [LARGE SCALE GENOMIC DNA]</scope>
    <source>
        <strain evidence="4">CT-1</strain>
    </source>
</reference>
<dbReference type="Proteomes" id="UP000014984">
    <property type="component" value="Chromosome"/>
</dbReference>
<gene>
    <name evidence="4" type="primary">tadA</name>
    <name evidence="4" type="ORF">STAIW_v1c00060</name>
</gene>
<sequence length="179" mass="21018">MLVYNCHCKGDVRIWSGPEGSSHKNLVPCTMTFYLGEYMNIFFKQIIKELEKCKKSQDVPVSAVIVDKNNILVSKGYNTRQKKYNFCNHAEINAINSLFKKNKNKNLSDYKLIVTLKPCLMCITVIEQANIKKVYYYLENIKCDYSKYITSIIFLKINDEEQKKIIEKKLKSFFLNLRK</sequence>
<dbReference type="AlphaFoldDB" id="S5MAD1"/>
<protein>
    <submittedName>
        <fullName evidence="4">tRNA-specific adenosine deaminase</fullName>
    </submittedName>
</protein>
<dbReference type="KEGG" id="stai:STAIW_v1c00060"/>
<dbReference type="STRING" id="1276220.STAIW_v1c00060"/>
<evidence type="ECO:0000256" key="2">
    <source>
        <dbReference type="ARBA" id="ARBA00022833"/>
    </source>
</evidence>